<dbReference type="AlphaFoldDB" id="A0A1E3W7N7"/>
<evidence type="ECO:0000313" key="1">
    <source>
        <dbReference type="EMBL" id="ODS01814.1"/>
    </source>
</evidence>
<comment type="caution">
    <text evidence="1">The sequence shown here is derived from an EMBL/GenBank/DDBJ whole genome shotgun (WGS) entry which is preliminary data.</text>
</comment>
<proteinExistence type="predicted"/>
<sequence length="87" mass="8345">MIWGAGAGSGSGTAAAATGAGALLSGATVSLSGVASIGAAGAATGAVSGSSGTACWAKAMLLNNVKIAARLHRFPITPPPYLFWTLR</sequence>
<organism evidence="1 2">
    <name type="scientific">Methyloceanibacter superfactus</name>
    <dbReference type="NCBI Taxonomy" id="1774969"/>
    <lineage>
        <taxon>Bacteria</taxon>
        <taxon>Pseudomonadati</taxon>
        <taxon>Pseudomonadota</taxon>
        <taxon>Alphaproteobacteria</taxon>
        <taxon>Hyphomicrobiales</taxon>
        <taxon>Hyphomicrobiaceae</taxon>
        <taxon>Methyloceanibacter</taxon>
    </lineage>
</organism>
<dbReference type="Proteomes" id="UP000094472">
    <property type="component" value="Unassembled WGS sequence"/>
</dbReference>
<accession>A0A1E3W7N7</accession>
<reference evidence="1 2" key="1">
    <citation type="journal article" date="2016" name="Environ. Microbiol.">
        <title>New Methyloceanibacter diversity from North Sea sediments includes methanotroph containing solely the soluble methane monooxygenase.</title>
        <authorList>
            <person name="Vekeman B."/>
            <person name="Kerckhof F.M."/>
            <person name="Cremers G."/>
            <person name="de Vos P."/>
            <person name="Vandamme P."/>
            <person name="Boon N."/>
            <person name="Op den Camp H.J."/>
            <person name="Heylen K."/>
        </authorList>
    </citation>
    <scope>NUCLEOTIDE SEQUENCE [LARGE SCALE GENOMIC DNA]</scope>
    <source>
        <strain evidence="1 2">R-67175</strain>
    </source>
</reference>
<name>A0A1E3W7N7_9HYPH</name>
<evidence type="ECO:0000313" key="2">
    <source>
        <dbReference type="Proteomes" id="UP000094472"/>
    </source>
</evidence>
<dbReference type="EMBL" id="LPWF01000004">
    <property type="protein sequence ID" value="ODS01814.1"/>
    <property type="molecule type" value="Genomic_DNA"/>
</dbReference>
<keyword evidence="2" id="KW-1185">Reference proteome</keyword>
<protein>
    <submittedName>
        <fullName evidence="1">Uncharacterized protein</fullName>
    </submittedName>
</protein>
<gene>
    <name evidence="1" type="ORF">AUC69_06190</name>
</gene>